<dbReference type="Pfam" id="PF09379">
    <property type="entry name" value="FERM_N"/>
    <property type="match status" value="1"/>
</dbReference>
<keyword evidence="8" id="KW-0498">Mitosis</keyword>
<dbReference type="GO" id="GO:0005856">
    <property type="term" value="C:cytoskeleton"/>
    <property type="evidence" value="ECO:0007669"/>
    <property type="project" value="UniProtKB-SubCell"/>
</dbReference>
<feature type="compositionally biased region" description="Basic and acidic residues" evidence="17">
    <location>
        <begin position="196"/>
        <end position="221"/>
    </location>
</feature>
<keyword evidence="4" id="KW-0813">Transport</keyword>
<dbReference type="SMART" id="SM01196">
    <property type="entry name" value="FERM_C"/>
    <property type="match status" value="1"/>
</dbReference>
<evidence type="ECO:0000256" key="15">
    <source>
        <dbReference type="ARBA" id="ARBA00030419"/>
    </source>
</evidence>
<keyword evidence="11" id="KW-0206">Cytoskeleton</keyword>
<dbReference type="PROSITE" id="PS50057">
    <property type="entry name" value="FERM_3"/>
    <property type="match status" value="1"/>
</dbReference>
<dbReference type="Pfam" id="PF00373">
    <property type="entry name" value="FERM_M"/>
    <property type="match status" value="1"/>
</dbReference>
<dbReference type="InterPro" id="IPR029071">
    <property type="entry name" value="Ubiquitin-like_domsf"/>
</dbReference>
<feature type="compositionally biased region" description="Basic and acidic residues" evidence="17">
    <location>
        <begin position="174"/>
        <end position="188"/>
    </location>
</feature>
<dbReference type="Gene3D" id="3.10.20.90">
    <property type="entry name" value="Phosphatidylinositol 3-kinase Catalytic Subunit, Chain A, domain 1"/>
    <property type="match status" value="1"/>
</dbReference>
<feature type="region of interest" description="Disordered" evidence="17">
    <location>
        <begin position="1"/>
        <end position="223"/>
    </location>
</feature>
<dbReference type="PRINTS" id="PR00935">
    <property type="entry name" value="BAND41"/>
</dbReference>
<keyword evidence="7" id="KW-0132">Cell division</keyword>
<gene>
    <name evidence="20" type="primary">EPB41</name>
</gene>
<dbReference type="CDD" id="cd13184">
    <property type="entry name" value="FERM_C_4_1_family"/>
    <property type="match status" value="1"/>
</dbReference>
<evidence type="ECO:0000256" key="9">
    <source>
        <dbReference type="ARBA" id="ARBA00022860"/>
    </source>
</evidence>
<feature type="compositionally biased region" description="Basic and acidic residues" evidence="17">
    <location>
        <begin position="111"/>
        <end position="133"/>
    </location>
</feature>
<dbReference type="Pfam" id="PF04382">
    <property type="entry name" value="SAB"/>
    <property type="match status" value="1"/>
</dbReference>
<dbReference type="FunFam" id="1.20.80.10:FF:000001">
    <property type="entry name" value="Erythrocyte membrane protein band 4.1"/>
    <property type="match status" value="1"/>
</dbReference>
<dbReference type="InterPro" id="IPR019749">
    <property type="entry name" value="Band_41_domain"/>
</dbReference>
<dbReference type="SUPFAM" id="SSF50729">
    <property type="entry name" value="PH domain-like"/>
    <property type="match status" value="1"/>
</dbReference>
<sequence>MLRREIQGRNVMTTEKSLVAEANNSQQKQEIEEEVVAEAGKHRTHSEGVSEQVHSTQKQKESSGNSANGDTPTHSDQNKSREHNSESRGISRLFSSFLKRPKSQVSEEESKESQATKGKKEADPENKEEKDLGDSLEEEEVFLKAPIAAPEPELRTDPSLDLHSLSSTETQPAQEDRRDDQDFDLECKEAEEEAGGEAHKEKVENRETKINKEPKTSEKPVKKSRIMHCKINLLDDTVYECEIEKHAKGQDLINKVCNHLNLLEEDYFGLAFWESSTTKTWLDSTKEIKRQVHGGPLNFTFSVKFYPPDPSQLTEDITRYYLCLQLRQDIIDGRLPCSFATLALLGSYTVQSEVGDYDADLHGTEYIHEFKLAPNQTNELEEKVMELHKSYRSVTPAQADLEFLENAKKLSMYGVDIHQAKDLEGVDIILGVCSSGLLVYKDKLRINRFPWPKVLKISYKRSSFFIKIRPGEQEQYESTIGFKLPSYRAAKKLWKVCVEHHTFFRLTSTEAIPKSRFLTLGSKFRYSGRTQAQTRHASALIDRPAPQFERTASKRASRSLDGAAVVVTPNRSPRPISAPAIAQSHVIEPSHPAPASSKDASNYKIVKETVKADVNHDEKPVESAKPEPLEEVKIGKEHTENIIPTVNGDQIQDLDKTQDEIMKHHASISELKKSFMENVPAPRPSEWDKRLSTHSPFRTLNINGQVHTGAGEGPPLVKTQTVTISDRSSTLKSEIPTKEVPLVHTETKTITYEAAQTEDGNGDLNPGILLTAQTITSETTNSTTTTQITKTVKGGISETRIEKRIVISGDSDLDHDQVLVQAIKEAKEQHPDMSVTKVVVHQETEIAEE</sequence>
<dbReference type="InterPro" id="IPR019748">
    <property type="entry name" value="FERM_central"/>
</dbReference>
<evidence type="ECO:0000259" key="18">
    <source>
        <dbReference type="PROSITE" id="PS50057"/>
    </source>
</evidence>
<keyword evidence="12" id="KW-0539">Nucleus</keyword>
<dbReference type="InterPro" id="IPR021187">
    <property type="entry name" value="EPB4.1_FERM_F1"/>
</dbReference>
<feature type="compositionally biased region" description="Polar residues" evidence="17">
    <location>
        <begin position="164"/>
        <end position="173"/>
    </location>
</feature>
<evidence type="ECO:0000256" key="10">
    <source>
        <dbReference type="ARBA" id="ARBA00023203"/>
    </source>
</evidence>
<dbReference type="PRINTS" id="PR00661">
    <property type="entry name" value="ERMFAMILY"/>
</dbReference>
<comment type="subcellular location">
    <subcellularLocation>
        <location evidence="3">Cytoplasm</location>
        <location evidence="3">Cell cortex</location>
    </subcellularLocation>
    <subcellularLocation>
        <location evidence="2">Cytoplasm</location>
        <location evidence="2">Cytoskeleton</location>
    </subcellularLocation>
    <subcellularLocation>
        <location evidence="1">Nucleus</location>
    </subcellularLocation>
</comment>
<dbReference type="Proteomes" id="UP000515156">
    <property type="component" value="Chromosome 11"/>
</dbReference>
<feature type="compositionally biased region" description="Polar residues" evidence="17">
    <location>
        <begin position="49"/>
        <end position="75"/>
    </location>
</feature>
<dbReference type="InterPro" id="IPR035963">
    <property type="entry name" value="FERM_2"/>
</dbReference>
<organism evidence="19 20">
    <name type="scientific">Microcaecilia unicolor</name>
    <dbReference type="NCBI Taxonomy" id="1415580"/>
    <lineage>
        <taxon>Eukaryota</taxon>
        <taxon>Metazoa</taxon>
        <taxon>Chordata</taxon>
        <taxon>Craniata</taxon>
        <taxon>Vertebrata</taxon>
        <taxon>Euteleostomi</taxon>
        <taxon>Amphibia</taxon>
        <taxon>Gymnophiona</taxon>
        <taxon>Siphonopidae</taxon>
        <taxon>Microcaecilia</taxon>
    </lineage>
</organism>
<evidence type="ECO:0000256" key="16">
    <source>
        <dbReference type="ARBA" id="ARBA00032586"/>
    </source>
</evidence>
<dbReference type="InterPro" id="IPR019747">
    <property type="entry name" value="FERM_CS"/>
</dbReference>
<dbReference type="GO" id="GO:0030866">
    <property type="term" value="P:cortical actin cytoskeleton organization"/>
    <property type="evidence" value="ECO:0007669"/>
    <property type="project" value="InterPro"/>
</dbReference>
<proteinExistence type="predicted"/>
<dbReference type="GO" id="GO:0005886">
    <property type="term" value="C:plasma membrane"/>
    <property type="evidence" value="ECO:0007669"/>
    <property type="project" value="TreeGrafter"/>
</dbReference>
<dbReference type="GO" id="GO:0031032">
    <property type="term" value="P:actomyosin structure organization"/>
    <property type="evidence" value="ECO:0007669"/>
    <property type="project" value="TreeGrafter"/>
</dbReference>
<dbReference type="FunFam" id="2.30.29.30:FF:000001">
    <property type="entry name" value="Erythrocyte membrane protein band 4.1"/>
    <property type="match status" value="1"/>
</dbReference>
<protein>
    <recommendedName>
        <fullName evidence="14">Protein 4.1</fullName>
    </recommendedName>
    <alternativeName>
        <fullName evidence="15">Band 4.1</fullName>
    </alternativeName>
    <alternativeName>
        <fullName evidence="16">Erythrocyte membrane protein band 4.1</fullName>
    </alternativeName>
</protein>
<dbReference type="Pfam" id="PF05902">
    <property type="entry name" value="4_1_CTD"/>
    <property type="match status" value="1"/>
</dbReference>
<keyword evidence="9" id="KW-0112">Calmodulin-binding</keyword>
<evidence type="ECO:0000256" key="2">
    <source>
        <dbReference type="ARBA" id="ARBA00004245"/>
    </source>
</evidence>
<dbReference type="GO" id="GO:0005198">
    <property type="term" value="F:structural molecule activity"/>
    <property type="evidence" value="ECO:0007669"/>
    <property type="project" value="InterPro"/>
</dbReference>
<reference evidence="19" key="1">
    <citation type="submission" date="2024-06" db="UniProtKB">
        <authorList>
            <consortium name="RefSeq"/>
        </authorList>
    </citation>
    <scope>NUCLEOTIDE SEQUENCE [LARGE SCALE GENOMIC DNA]</scope>
</reference>
<dbReference type="PANTHER" id="PTHR23280:SF12">
    <property type="entry name" value="PROTEIN 4.1"/>
    <property type="match status" value="1"/>
</dbReference>
<dbReference type="GO" id="GO:0005938">
    <property type="term" value="C:cell cortex"/>
    <property type="evidence" value="ECO:0007669"/>
    <property type="project" value="UniProtKB-SubCell"/>
</dbReference>
<feature type="compositionally biased region" description="Basic and acidic residues" evidence="17">
    <location>
        <begin position="39"/>
        <end position="48"/>
    </location>
</feature>
<evidence type="ECO:0000256" key="1">
    <source>
        <dbReference type="ARBA" id="ARBA00004123"/>
    </source>
</evidence>
<dbReference type="RefSeq" id="XP_030075677.1">
    <property type="nucleotide sequence ID" value="XM_030219817.1"/>
</dbReference>
<dbReference type="PROSITE" id="PS00661">
    <property type="entry name" value="FERM_2"/>
    <property type="match status" value="1"/>
</dbReference>
<accession>A0A6P7Z8J5</accession>
<evidence type="ECO:0000256" key="14">
    <source>
        <dbReference type="ARBA" id="ARBA00023658"/>
    </source>
</evidence>
<dbReference type="InterPro" id="IPR014847">
    <property type="entry name" value="FA"/>
</dbReference>
<evidence type="ECO:0000256" key="8">
    <source>
        <dbReference type="ARBA" id="ARBA00022776"/>
    </source>
</evidence>
<dbReference type="CDD" id="cd14473">
    <property type="entry name" value="FERM_B-lobe"/>
    <property type="match status" value="1"/>
</dbReference>
<feature type="domain" description="FERM" evidence="18">
    <location>
        <begin position="227"/>
        <end position="508"/>
    </location>
</feature>
<evidence type="ECO:0000256" key="11">
    <source>
        <dbReference type="ARBA" id="ARBA00023212"/>
    </source>
</evidence>
<dbReference type="SMART" id="SM00295">
    <property type="entry name" value="B41"/>
    <property type="match status" value="1"/>
</dbReference>
<name>A0A6P7Z8J5_9AMPH</name>
<dbReference type="InterPro" id="IPR000798">
    <property type="entry name" value="Ez/rad/moesin-like"/>
</dbReference>
<dbReference type="Pfam" id="PF09380">
    <property type="entry name" value="FERM_C"/>
    <property type="match status" value="1"/>
</dbReference>
<evidence type="ECO:0000313" key="20">
    <source>
        <dbReference type="RefSeq" id="XP_030075677.1"/>
    </source>
</evidence>
<dbReference type="SUPFAM" id="SSF47031">
    <property type="entry name" value="Second domain of FERM"/>
    <property type="match status" value="1"/>
</dbReference>
<dbReference type="GeneID" id="115480860"/>
<evidence type="ECO:0000256" key="5">
    <source>
        <dbReference type="ARBA" id="ARBA00022490"/>
    </source>
</evidence>
<dbReference type="PANTHER" id="PTHR23280">
    <property type="entry name" value="4.1 G PROTEIN"/>
    <property type="match status" value="1"/>
</dbReference>
<dbReference type="InterPro" id="IPR014352">
    <property type="entry name" value="FERM/acyl-CoA-bd_prot_sf"/>
</dbReference>
<keyword evidence="13" id="KW-0131">Cell cycle</keyword>
<keyword evidence="19" id="KW-1185">Reference proteome</keyword>
<dbReference type="AlphaFoldDB" id="A0A6P7Z8J5"/>
<keyword evidence="10" id="KW-0009">Actin-binding</keyword>
<dbReference type="SUPFAM" id="SSF54236">
    <property type="entry name" value="Ubiquitin-like"/>
    <property type="match status" value="1"/>
</dbReference>
<reference evidence="20" key="2">
    <citation type="submission" date="2025-08" db="UniProtKB">
        <authorList>
            <consortium name="RefSeq"/>
        </authorList>
    </citation>
    <scope>IDENTIFICATION</scope>
</reference>
<dbReference type="InterPro" id="IPR018979">
    <property type="entry name" value="FERM_N"/>
</dbReference>
<dbReference type="CTD" id="2035"/>
<keyword evidence="6" id="KW-0597">Phosphoprotein</keyword>
<evidence type="ECO:0000313" key="19">
    <source>
        <dbReference type="Proteomes" id="UP000515156"/>
    </source>
</evidence>
<dbReference type="Pfam" id="PF08736">
    <property type="entry name" value="FA"/>
    <property type="match status" value="1"/>
</dbReference>
<dbReference type="InterPro" id="IPR000299">
    <property type="entry name" value="FERM_domain"/>
</dbReference>
<dbReference type="FunFam" id="3.10.20.90:FF:000002">
    <property type="entry name" value="Erythrocyte protein band 4.1-like 3"/>
    <property type="match status" value="1"/>
</dbReference>
<dbReference type="Gene3D" id="1.20.80.10">
    <property type="match status" value="1"/>
</dbReference>
<evidence type="ECO:0000256" key="7">
    <source>
        <dbReference type="ARBA" id="ARBA00022618"/>
    </source>
</evidence>
<dbReference type="GO" id="GO:0005634">
    <property type="term" value="C:nucleus"/>
    <property type="evidence" value="ECO:0007669"/>
    <property type="project" value="UniProtKB-SubCell"/>
</dbReference>
<evidence type="ECO:0000256" key="17">
    <source>
        <dbReference type="SAM" id="MobiDB-lite"/>
    </source>
</evidence>
<dbReference type="PROSITE" id="PS00660">
    <property type="entry name" value="FERM_1"/>
    <property type="match status" value="1"/>
</dbReference>
<dbReference type="InterPro" id="IPR007477">
    <property type="entry name" value="SAB_dom"/>
</dbReference>
<dbReference type="SMART" id="SM01195">
    <property type="entry name" value="FA"/>
    <property type="match status" value="1"/>
</dbReference>
<keyword evidence="5" id="KW-0963">Cytoplasm</keyword>
<dbReference type="PIRSF" id="PIRSF002304">
    <property type="entry name" value="Membrane_skeletal_4_1"/>
    <property type="match status" value="1"/>
</dbReference>
<dbReference type="GO" id="GO:0051301">
    <property type="term" value="P:cell division"/>
    <property type="evidence" value="ECO:0007669"/>
    <property type="project" value="UniProtKB-KW"/>
</dbReference>
<evidence type="ECO:0000256" key="6">
    <source>
        <dbReference type="ARBA" id="ARBA00022553"/>
    </source>
</evidence>
<dbReference type="GO" id="GO:0003779">
    <property type="term" value="F:actin binding"/>
    <property type="evidence" value="ECO:0007669"/>
    <property type="project" value="UniProtKB-KW"/>
</dbReference>
<dbReference type="InterPro" id="IPR008379">
    <property type="entry name" value="Band_4.1_C"/>
</dbReference>
<evidence type="ECO:0000256" key="12">
    <source>
        <dbReference type="ARBA" id="ARBA00023242"/>
    </source>
</evidence>
<dbReference type="CDD" id="cd17105">
    <property type="entry name" value="FERM_F1_EPB41"/>
    <property type="match status" value="1"/>
</dbReference>
<evidence type="ECO:0000256" key="3">
    <source>
        <dbReference type="ARBA" id="ARBA00004544"/>
    </source>
</evidence>
<evidence type="ECO:0000256" key="13">
    <source>
        <dbReference type="ARBA" id="ARBA00023306"/>
    </source>
</evidence>
<dbReference type="InterPro" id="IPR018980">
    <property type="entry name" value="FERM_PH-like_C"/>
</dbReference>
<dbReference type="Gene3D" id="2.30.29.30">
    <property type="entry name" value="Pleckstrin-homology domain (PH domain)/Phosphotyrosine-binding domain (PTB)"/>
    <property type="match status" value="1"/>
</dbReference>
<feature type="compositionally biased region" description="Basic and acidic residues" evidence="17">
    <location>
        <begin position="76"/>
        <end position="86"/>
    </location>
</feature>
<dbReference type="GO" id="GO:0005516">
    <property type="term" value="F:calmodulin binding"/>
    <property type="evidence" value="ECO:0007669"/>
    <property type="project" value="UniProtKB-KW"/>
</dbReference>
<feature type="compositionally biased region" description="Polar residues" evidence="17">
    <location>
        <begin position="10"/>
        <end position="28"/>
    </location>
</feature>
<evidence type="ECO:0000256" key="4">
    <source>
        <dbReference type="ARBA" id="ARBA00022448"/>
    </source>
</evidence>
<dbReference type="InterPro" id="IPR011993">
    <property type="entry name" value="PH-like_dom_sf"/>
</dbReference>